<feature type="compositionally biased region" description="Low complexity" evidence="1">
    <location>
        <begin position="1"/>
        <end position="17"/>
    </location>
</feature>
<protein>
    <submittedName>
        <fullName evidence="2">Uncharacterized protein</fullName>
    </submittedName>
</protein>
<accession>A0A6H5GIU8</accession>
<dbReference type="AlphaFoldDB" id="A0A6H5GIU8"/>
<evidence type="ECO:0000313" key="2">
    <source>
        <dbReference type="EMBL" id="CAB0001921.1"/>
    </source>
</evidence>
<sequence>MKSKSNSYSSSNSNKNSFLQSNAKSNARNLGSHTHSLPEECRENDMVNGCPADPAYLIVWPASITACGAYSPFPKHWPQPKCLEGKAGGEIGMTGWEGGEHPSPDLPPAQRPQATISLIFRSADYPSGTAHQLPTLRLPISVKRNSDFGEWEISTNDTVPSCIMKLLYVEAVLNEYVTRGYESCGWLVFGASVGLWCSYWCAPCEETVYLRLGEAGRVSTWSPWRRIPCANIVAISRLSHNPCPTDSALNVSAAYLTPNESFFAF</sequence>
<dbReference type="Proteomes" id="UP000479000">
    <property type="component" value="Unassembled WGS sequence"/>
</dbReference>
<dbReference type="EMBL" id="CADCXU010011775">
    <property type="protein sequence ID" value="CAB0001921.1"/>
    <property type="molecule type" value="Genomic_DNA"/>
</dbReference>
<name>A0A6H5GIU8_9HEMI</name>
<evidence type="ECO:0000313" key="3">
    <source>
        <dbReference type="Proteomes" id="UP000479000"/>
    </source>
</evidence>
<gene>
    <name evidence="2" type="ORF">NTEN_LOCUS7708</name>
</gene>
<organism evidence="2 3">
    <name type="scientific">Nesidiocoris tenuis</name>
    <dbReference type="NCBI Taxonomy" id="355587"/>
    <lineage>
        <taxon>Eukaryota</taxon>
        <taxon>Metazoa</taxon>
        <taxon>Ecdysozoa</taxon>
        <taxon>Arthropoda</taxon>
        <taxon>Hexapoda</taxon>
        <taxon>Insecta</taxon>
        <taxon>Pterygota</taxon>
        <taxon>Neoptera</taxon>
        <taxon>Paraneoptera</taxon>
        <taxon>Hemiptera</taxon>
        <taxon>Heteroptera</taxon>
        <taxon>Panheteroptera</taxon>
        <taxon>Cimicomorpha</taxon>
        <taxon>Miridae</taxon>
        <taxon>Dicyphina</taxon>
        <taxon>Nesidiocoris</taxon>
    </lineage>
</organism>
<feature type="compositionally biased region" description="Polar residues" evidence="1">
    <location>
        <begin position="18"/>
        <end position="35"/>
    </location>
</feature>
<proteinExistence type="predicted"/>
<evidence type="ECO:0000256" key="1">
    <source>
        <dbReference type="SAM" id="MobiDB-lite"/>
    </source>
</evidence>
<feature type="region of interest" description="Disordered" evidence="1">
    <location>
        <begin position="1"/>
        <end position="37"/>
    </location>
</feature>
<reference evidence="2 3" key="1">
    <citation type="submission" date="2020-02" db="EMBL/GenBank/DDBJ databases">
        <authorList>
            <person name="Ferguson B K."/>
        </authorList>
    </citation>
    <scope>NUCLEOTIDE SEQUENCE [LARGE SCALE GENOMIC DNA]</scope>
</reference>
<keyword evidence="3" id="KW-1185">Reference proteome</keyword>